<proteinExistence type="predicted"/>
<dbReference type="RefSeq" id="WP_184110495.1">
    <property type="nucleotide sequence ID" value="NZ_BNAJ01000003.1"/>
</dbReference>
<dbReference type="Pfam" id="PF03968">
    <property type="entry name" value="LptD_N"/>
    <property type="match status" value="1"/>
</dbReference>
<evidence type="ECO:0000313" key="5">
    <source>
        <dbReference type="EMBL" id="MBB5376172.1"/>
    </source>
</evidence>
<evidence type="ECO:0000256" key="2">
    <source>
        <dbReference type="SAM" id="SignalP"/>
    </source>
</evidence>
<dbReference type="AlphaFoldDB" id="A0A7W8KDH4"/>
<sequence length="305" mass="32135">MNHSSMKRTVLILGTLVTTAALAQAADTATKRLITIQGGPRGDLRKGPLTFNGSASAPVKATVSTLNIQAAQAVMSAPAGTQLIDAKGKRNADFTGSVLVTRGRLTAKGDKLAYSELTGQGVMTGTPSATFVPSNKEDGDAVNIQATQMSLDVDNNVSTSTGNVSLTNGTQTGKADKLVFDEDKELAQMTGTPSLTRAAKGSQKELVMSGTEVRARTKEKTLYVKGNVRLVQGSTTTTGDAVYYDDKKNVAYVVGNAVSVDSKSKVTLRAPASGYLEQRTDLARVRVLNSAYKIPADQFKLRGEQ</sequence>
<evidence type="ECO:0000313" key="4">
    <source>
        <dbReference type="EMBL" id="GHF40246.1"/>
    </source>
</evidence>
<dbReference type="PANTHER" id="PTHR36504:SF1">
    <property type="entry name" value="LIPOPOLYSACCHARIDE EXPORT SYSTEM PROTEIN LPTA"/>
    <property type="match status" value="1"/>
</dbReference>
<protein>
    <submittedName>
        <fullName evidence="5">Lipopolysaccharide transport protein LptA</fullName>
    </submittedName>
</protein>
<dbReference type="Proteomes" id="UP000539473">
    <property type="component" value="Unassembled WGS sequence"/>
</dbReference>
<dbReference type="GO" id="GO:0009279">
    <property type="term" value="C:cell outer membrane"/>
    <property type="evidence" value="ECO:0007669"/>
    <property type="project" value="TreeGrafter"/>
</dbReference>
<evidence type="ECO:0000313" key="7">
    <source>
        <dbReference type="Proteomes" id="UP000619376"/>
    </source>
</evidence>
<keyword evidence="1 2" id="KW-0732">Signal</keyword>
<gene>
    <name evidence="4" type="ORF">GCM10017781_16080</name>
    <name evidence="5" type="ORF">HNQ07_001629</name>
</gene>
<evidence type="ECO:0000256" key="1">
    <source>
        <dbReference type="ARBA" id="ARBA00022729"/>
    </source>
</evidence>
<keyword evidence="7" id="KW-1185">Reference proteome</keyword>
<dbReference type="GO" id="GO:0015920">
    <property type="term" value="P:lipopolysaccharide transport"/>
    <property type="evidence" value="ECO:0007669"/>
    <property type="project" value="TreeGrafter"/>
</dbReference>
<dbReference type="EMBL" id="JACHFK010000003">
    <property type="protein sequence ID" value="MBB5376172.1"/>
    <property type="molecule type" value="Genomic_DNA"/>
</dbReference>
<dbReference type="PANTHER" id="PTHR36504">
    <property type="entry name" value="LIPOPOLYSACCHARIDE EXPORT SYSTEM PROTEIN LPTA"/>
    <property type="match status" value="1"/>
</dbReference>
<dbReference type="GO" id="GO:0030288">
    <property type="term" value="C:outer membrane-bounded periplasmic space"/>
    <property type="evidence" value="ECO:0007669"/>
    <property type="project" value="TreeGrafter"/>
</dbReference>
<dbReference type="Proteomes" id="UP000619376">
    <property type="component" value="Unassembled WGS sequence"/>
</dbReference>
<dbReference type="InterPro" id="IPR052037">
    <property type="entry name" value="LPS_export_LptA"/>
</dbReference>
<reference evidence="5 6" key="3">
    <citation type="submission" date="2020-08" db="EMBL/GenBank/DDBJ databases">
        <title>Genomic Encyclopedia of Type Strains, Phase IV (KMG-IV): sequencing the most valuable type-strain genomes for metagenomic binning, comparative biology and taxonomic classification.</title>
        <authorList>
            <person name="Goeker M."/>
        </authorList>
    </citation>
    <scope>NUCLEOTIDE SEQUENCE [LARGE SCALE GENOMIC DNA]</scope>
    <source>
        <strain evidence="5 6">DSM 27521</strain>
    </source>
</reference>
<accession>A0A7W8KDH4</accession>
<reference evidence="7" key="2">
    <citation type="journal article" date="2019" name="Int. J. Syst. Evol. Microbiol.">
        <title>The Global Catalogue of Microorganisms (GCM) 10K type strain sequencing project: providing services to taxonomists for standard genome sequencing and annotation.</title>
        <authorList>
            <consortium name="The Broad Institute Genomics Platform"/>
            <consortium name="The Broad Institute Genome Sequencing Center for Infectious Disease"/>
            <person name="Wu L."/>
            <person name="Ma J."/>
        </authorList>
    </citation>
    <scope>NUCLEOTIDE SEQUENCE [LARGE SCALE GENOMIC DNA]</scope>
    <source>
        <strain evidence="7">CGMCC 1.18437</strain>
    </source>
</reference>
<evidence type="ECO:0000313" key="6">
    <source>
        <dbReference type="Proteomes" id="UP000539473"/>
    </source>
</evidence>
<reference evidence="4" key="4">
    <citation type="submission" date="2024-05" db="EMBL/GenBank/DDBJ databases">
        <authorList>
            <person name="Sun Q."/>
            <person name="Zhou Y."/>
        </authorList>
    </citation>
    <scope>NUCLEOTIDE SEQUENCE</scope>
    <source>
        <strain evidence="4">CGMCC 1.18437</strain>
    </source>
</reference>
<feature type="chain" id="PRO_5031235078" evidence="2">
    <location>
        <begin position="26"/>
        <end position="305"/>
    </location>
</feature>
<feature type="signal peptide" evidence="2">
    <location>
        <begin position="1"/>
        <end position="25"/>
    </location>
</feature>
<dbReference type="EMBL" id="BNAJ01000003">
    <property type="protein sequence ID" value="GHF40246.1"/>
    <property type="molecule type" value="Genomic_DNA"/>
</dbReference>
<organism evidence="5 6">
    <name type="scientific">Deinococcus metalli</name>
    <dbReference type="NCBI Taxonomy" id="1141878"/>
    <lineage>
        <taxon>Bacteria</taxon>
        <taxon>Thermotogati</taxon>
        <taxon>Deinococcota</taxon>
        <taxon>Deinococci</taxon>
        <taxon>Deinococcales</taxon>
        <taxon>Deinococcaceae</taxon>
        <taxon>Deinococcus</taxon>
    </lineage>
</organism>
<name>A0A7W8KDH4_9DEIO</name>
<reference evidence="4" key="1">
    <citation type="journal article" date="2014" name="Int. J. Syst. Evol. Microbiol.">
        <title>Complete genome of a new Firmicutes species belonging to the dominant human colonic microbiota ('Ruminococcus bicirculans') reveals two chromosomes and a selective capacity to utilize plant glucans.</title>
        <authorList>
            <consortium name="NISC Comparative Sequencing Program"/>
            <person name="Wegmann U."/>
            <person name="Louis P."/>
            <person name="Goesmann A."/>
            <person name="Henrissat B."/>
            <person name="Duncan S.H."/>
            <person name="Flint H.J."/>
        </authorList>
    </citation>
    <scope>NUCLEOTIDE SEQUENCE</scope>
    <source>
        <strain evidence="4">CGMCC 1.18437</strain>
    </source>
</reference>
<dbReference type="InterPro" id="IPR005653">
    <property type="entry name" value="OstA-like_N"/>
</dbReference>
<dbReference type="Gene3D" id="2.60.450.10">
    <property type="entry name" value="Lipopolysaccharide (LPS) transport protein A like domain"/>
    <property type="match status" value="1"/>
</dbReference>
<feature type="domain" description="Organic solvent tolerance-like N-terminal" evidence="3">
    <location>
        <begin position="143"/>
        <end position="249"/>
    </location>
</feature>
<comment type="caution">
    <text evidence="5">The sequence shown here is derived from an EMBL/GenBank/DDBJ whole genome shotgun (WGS) entry which is preliminary data.</text>
</comment>
<dbReference type="GO" id="GO:0017089">
    <property type="term" value="F:glycolipid transfer activity"/>
    <property type="evidence" value="ECO:0007669"/>
    <property type="project" value="TreeGrafter"/>
</dbReference>
<evidence type="ECO:0000259" key="3">
    <source>
        <dbReference type="Pfam" id="PF03968"/>
    </source>
</evidence>